<protein>
    <submittedName>
        <fullName evidence="2">Uncharacterized protein</fullName>
    </submittedName>
</protein>
<feature type="region of interest" description="Disordered" evidence="1">
    <location>
        <begin position="32"/>
        <end position="53"/>
    </location>
</feature>
<dbReference type="EMBL" id="PGCI01000010">
    <property type="protein sequence ID" value="PLW50510.1"/>
    <property type="molecule type" value="Genomic_DNA"/>
</dbReference>
<feature type="compositionally biased region" description="Low complexity" evidence="1">
    <location>
        <begin position="39"/>
        <end position="52"/>
    </location>
</feature>
<name>A0A2N5RXJ5_9BASI</name>
<organism evidence="2 4">
    <name type="scientific">Puccinia coronata f. sp. avenae</name>
    <dbReference type="NCBI Taxonomy" id="200324"/>
    <lineage>
        <taxon>Eukaryota</taxon>
        <taxon>Fungi</taxon>
        <taxon>Dikarya</taxon>
        <taxon>Basidiomycota</taxon>
        <taxon>Pucciniomycotina</taxon>
        <taxon>Pucciniomycetes</taxon>
        <taxon>Pucciniales</taxon>
        <taxon>Pucciniaceae</taxon>
        <taxon>Puccinia</taxon>
    </lineage>
</organism>
<reference evidence="2 4" key="1">
    <citation type="submission" date="2017-11" db="EMBL/GenBank/DDBJ databases">
        <title>De novo assembly and phasing of dikaryotic genomes from two isolates of Puccinia coronata f. sp. avenae, the causal agent of oat crown rust.</title>
        <authorList>
            <person name="Miller M.E."/>
            <person name="Zhang Y."/>
            <person name="Omidvar V."/>
            <person name="Sperschneider J."/>
            <person name="Schwessinger B."/>
            <person name="Raley C."/>
            <person name="Palmer J.M."/>
            <person name="Garnica D."/>
            <person name="Upadhyaya N."/>
            <person name="Rathjen J."/>
            <person name="Taylor J.M."/>
            <person name="Park R.F."/>
            <person name="Dodds P.N."/>
            <person name="Hirsch C.D."/>
            <person name="Kianian S.F."/>
            <person name="Figueroa M."/>
        </authorList>
    </citation>
    <scope>NUCLEOTIDE SEQUENCE [LARGE SCALE GENOMIC DNA]</scope>
    <source>
        <strain evidence="2">12SD80</strain>
    </source>
</reference>
<evidence type="ECO:0000256" key="1">
    <source>
        <dbReference type="SAM" id="MobiDB-lite"/>
    </source>
</evidence>
<dbReference type="AlphaFoldDB" id="A0A2N5RXJ5"/>
<evidence type="ECO:0000313" key="3">
    <source>
        <dbReference type="EMBL" id="PLW50510.1"/>
    </source>
</evidence>
<dbReference type="Proteomes" id="UP000235392">
    <property type="component" value="Unassembled WGS sequence"/>
</dbReference>
<evidence type="ECO:0000313" key="4">
    <source>
        <dbReference type="Proteomes" id="UP000235392"/>
    </source>
</evidence>
<comment type="caution">
    <text evidence="2">The sequence shown here is derived from an EMBL/GenBank/DDBJ whole genome shotgun (WGS) entry which is preliminary data.</text>
</comment>
<accession>A0A2N5RXJ5</accession>
<sequence>MQSGGDQAVRSQYAKESKKPIASYRPSAYAGPIALNNRSTSPTTPLLDPSLPAKDSCSSPYDAVATCARYSKPLGFFYRWFWRPTRVSK</sequence>
<dbReference type="EMBL" id="PGCI01001308">
    <property type="protein sequence ID" value="PLW05682.1"/>
    <property type="molecule type" value="Genomic_DNA"/>
</dbReference>
<feature type="region of interest" description="Disordered" evidence="1">
    <location>
        <begin position="1"/>
        <end position="20"/>
    </location>
</feature>
<evidence type="ECO:0000313" key="2">
    <source>
        <dbReference type="EMBL" id="PLW05682.1"/>
    </source>
</evidence>
<gene>
    <name evidence="3" type="ORF">PCASD_01473</name>
    <name evidence="2" type="ORF">PCASD_26700</name>
</gene>
<proteinExistence type="predicted"/>